<reference evidence="2" key="1">
    <citation type="submission" date="2021-01" db="EMBL/GenBank/DDBJ databases">
        <title>Genomic Encyclopedia of Type Strains, Phase IV (KMG-IV): sequencing the most valuable type-strain genomes for metagenomic binning, comparative biology and taxonomic classification.</title>
        <authorList>
            <person name="Goeker M."/>
        </authorList>
    </citation>
    <scope>NUCLEOTIDE SEQUENCE</scope>
    <source>
        <strain evidence="2">DSM 21943</strain>
    </source>
</reference>
<keyword evidence="3" id="KW-1185">Reference proteome</keyword>
<evidence type="ECO:0000313" key="2">
    <source>
        <dbReference type="EMBL" id="MBM7838617.1"/>
    </source>
</evidence>
<feature type="region of interest" description="Disordered" evidence="1">
    <location>
        <begin position="51"/>
        <end position="72"/>
    </location>
</feature>
<name>A0ABS2SWK5_9BACI</name>
<sequence>MDMKKTATAVVVAGAVGAITVCLTDETRREQVKAQSRNVLNKLTGKTKEEKIKTFQLGNPQPSTEDSKMVDEGSLYSIQRYNEKYQ</sequence>
<gene>
    <name evidence="2" type="ORF">JOC54_001873</name>
</gene>
<accession>A0ABS2SWK5</accession>
<evidence type="ECO:0008006" key="4">
    <source>
        <dbReference type="Google" id="ProtNLM"/>
    </source>
</evidence>
<evidence type="ECO:0000256" key="1">
    <source>
        <dbReference type="SAM" id="MobiDB-lite"/>
    </source>
</evidence>
<organism evidence="2 3">
    <name type="scientific">Shouchella xiaoxiensis</name>
    <dbReference type="NCBI Taxonomy" id="766895"/>
    <lineage>
        <taxon>Bacteria</taxon>
        <taxon>Bacillati</taxon>
        <taxon>Bacillota</taxon>
        <taxon>Bacilli</taxon>
        <taxon>Bacillales</taxon>
        <taxon>Bacillaceae</taxon>
        <taxon>Shouchella</taxon>
    </lineage>
</organism>
<dbReference type="Proteomes" id="UP001179280">
    <property type="component" value="Unassembled WGS sequence"/>
</dbReference>
<protein>
    <recommendedName>
        <fullName evidence="4">Lipoprotein</fullName>
    </recommendedName>
</protein>
<comment type="caution">
    <text evidence="2">The sequence shown here is derived from an EMBL/GenBank/DDBJ whole genome shotgun (WGS) entry which is preliminary data.</text>
</comment>
<proteinExistence type="predicted"/>
<dbReference type="EMBL" id="JAFBCV010000004">
    <property type="protein sequence ID" value="MBM7838617.1"/>
    <property type="molecule type" value="Genomic_DNA"/>
</dbReference>
<evidence type="ECO:0000313" key="3">
    <source>
        <dbReference type="Proteomes" id="UP001179280"/>
    </source>
</evidence>
<dbReference type="RefSeq" id="WP_035419659.1">
    <property type="nucleotide sequence ID" value="NZ_JAFBCV010000004.1"/>
</dbReference>